<evidence type="ECO:0000256" key="6">
    <source>
        <dbReference type="PROSITE-ProRule" id="PRU00469"/>
    </source>
</evidence>
<dbReference type="RefSeq" id="WP_008299609.1">
    <property type="nucleotide sequence ID" value="NZ_AEXL02000093.1"/>
</dbReference>
<evidence type="ECO:0000256" key="2">
    <source>
        <dbReference type="ARBA" id="ARBA00013932"/>
    </source>
</evidence>
<dbReference type="PANTHER" id="PTHR11618:SF13">
    <property type="entry name" value="TRANSCRIPTION INITIATION FACTOR IIB"/>
    <property type="match status" value="1"/>
</dbReference>
<keyword evidence="4" id="KW-0805">Transcription regulation</keyword>
<dbReference type="PROSITE" id="PS51134">
    <property type="entry name" value="ZF_TFIIB"/>
    <property type="match status" value="1"/>
</dbReference>
<keyword evidence="6" id="KW-0479">Metal-binding</keyword>
<dbReference type="AlphaFoldDB" id="I3D270"/>
<dbReference type="PROSITE" id="PS00782">
    <property type="entry name" value="TFIIB"/>
    <property type="match status" value="1"/>
</dbReference>
<dbReference type="Gene3D" id="1.10.472.170">
    <property type="match status" value="1"/>
</dbReference>
<dbReference type="Proteomes" id="UP000003423">
    <property type="component" value="Unassembled WGS sequence"/>
</dbReference>
<dbReference type="SMART" id="SM00385">
    <property type="entry name" value="CYCLIN"/>
    <property type="match status" value="2"/>
</dbReference>
<dbReference type="Gene3D" id="1.10.472.10">
    <property type="entry name" value="Cyclin-like"/>
    <property type="match status" value="1"/>
</dbReference>
<keyword evidence="3" id="KW-0677">Repeat</keyword>
<evidence type="ECO:0000256" key="5">
    <source>
        <dbReference type="ARBA" id="ARBA00023163"/>
    </source>
</evidence>
<evidence type="ECO:0000259" key="7">
    <source>
        <dbReference type="PROSITE" id="PS51134"/>
    </source>
</evidence>
<dbReference type="InterPro" id="IPR023486">
    <property type="entry name" value="TFIIB_CS"/>
</dbReference>
<dbReference type="GO" id="GO:0008270">
    <property type="term" value="F:zinc ion binding"/>
    <property type="evidence" value="ECO:0007669"/>
    <property type="project" value="UniProtKB-KW"/>
</dbReference>
<comment type="caution">
    <text evidence="8">The sequence shown here is derived from an EMBL/GenBank/DDBJ whole genome shotgun (WGS) entry which is preliminary data.</text>
</comment>
<dbReference type="PATRIC" id="fig|859350.6.peg.1156"/>
<dbReference type="GO" id="GO:0070897">
    <property type="term" value="P:transcription preinitiation complex assembly"/>
    <property type="evidence" value="ECO:0007669"/>
    <property type="project" value="InterPro"/>
</dbReference>
<dbReference type="GO" id="GO:0097550">
    <property type="term" value="C:transcription preinitiation complex"/>
    <property type="evidence" value="ECO:0007669"/>
    <property type="project" value="TreeGrafter"/>
</dbReference>
<dbReference type="PRINTS" id="PR00685">
    <property type="entry name" value="TIFACTORIIB"/>
</dbReference>
<dbReference type="InterPro" id="IPR013763">
    <property type="entry name" value="Cyclin-like_dom"/>
</dbReference>
<keyword evidence="6" id="KW-0862">Zinc</keyword>
<dbReference type="Pfam" id="PF00382">
    <property type="entry name" value="TFIIB"/>
    <property type="match status" value="2"/>
</dbReference>
<reference evidence="8 9" key="1">
    <citation type="journal article" date="2012" name="J. Bacteriol.">
        <title>Genome sequence of "Candidatus Nitrosopumilus salaria" BD31, an ammonia-oxidizing archaeon from the San Francisco Bay estuary.</title>
        <authorList>
            <person name="Mosier A.C."/>
            <person name="Allen E.E."/>
            <person name="Kim M."/>
            <person name="Ferriera S."/>
            <person name="Francis C.A."/>
        </authorList>
    </citation>
    <scope>NUCLEOTIDE SEQUENCE [LARGE SCALE GENOMIC DNA]</scope>
    <source>
        <strain evidence="8 9">BD31</strain>
    </source>
</reference>
<dbReference type="InterPro" id="IPR036915">
    <property type="entry name" value="Cyclin-like_sf"/>
</dbReference>
<dbReference type="OrthoDB" id="7429at2157"/>
<dbReference type="InterPro" id="IPR013137">
    <property type="entry name" value="Znf_TFIIB"/>
</dbReference>
<dbReference type="GO" id="GO:0017025">
    <property type="term" value="F:TBP-class protein binding"/>
    <property type="evidence" value="ECO:0007669"/>
    <property type="project" value="InterPro"/>
</dbReference>
<keyword evidence="6" id="KW-0863">Zinc-finger</keyword>
<dbReference type="PANTHER" id="PTHR11618">
    <property type="entry name" value="TRANSCRIPTION INITIATION FACTOR IIB-RELATED"/>
    <property type="match status" value="1"/>
</dbReference>
<evidence type="ECO:0000313" key="8">
    <source>
        <dbReference type="EMBL" id="EIJ65813.1"/>
    </source>
</evidence>
<organism evidence="8 9">
    <name type="scientific">Candidatus Nitrosopumilus salarius BD31</name>
    <dbReference type="NCBI Taxonomy" id="859350"/>
    <lineage>
        <taxon>Archaea</taxon>
        <taxon>Nitrososphaerota</taxon>
        <taxon>Nitrososphaeria</taxon>
        <taxon>Nitrosopumilales</taxon>
        <taxon>Nitrosopumilaceae</taxon>
        <taxon>Nitrosopumilus</taxon>
    </lineage>
</organism>
<evidence type="ECO:0000313" key="9">
    <source>
        <dbReference type="Proteomes" id="UP000003423"/>
    </source>
</evidence>
<comment type="similarity">
    <text evidence="1">Belongs to the TFIIB family.</text>
</comment>
<evidence type="ECO:0000256" key="4">
    <source>
        <dbReference type="ARBA" id="ARBA00023015"/>
    </source>
</evidence>
<dbReference type="InterPro" id="IPR013150">
    <property type="entry name" value="TFIIB_cyclin"/>
</dbReference>
<dbReference type="InterPro" id="IPR000812">
    <property type="entry name" value="TFIIB"/>
</dbReference>
<evidence type="ECO:0000256" key="3">
    <source>
        <dbReference type="ARBA" id="ARBA00022737"/>
    </source>
</evidence>
<keyword evidence="5" id="KW-0804">Transcription</keyword>
<protein>
    <recommendedName>
        <fullName evidence="2">Transcription initiation factor IIB</fullName>
    </recommendedName>
</protein>
<evidence type="ECO:0000256" key="1">
    <source>
        <dbReference type="ARBA" id="ARBA00010857"/>
    </source>
</evidence>
<proteinExistence type="inferred from homology"/>
<gene>
    <name evidence="8" type="ORF">BD31_I1898</name>
</gene>
<dbReference type="EMBL" id="AEXL02000093">
    <property type="protein sequence ID" value="EIJ65813.1"/>
    <property type="molecule type" value="Genomic_DNA"/>
</dbReference>
<keyword evidence="9" id="KW-1185">Reference proteome</keyword>
<dbReference type="SUPFAM" id="SSF57783">
    <property type="entry name" value="Zinc beta-ribbon"/>
    <property type="match status" value="1"/>
</dbReference>
<accession>I3D270</accession>
<sequence>MNSNTVLNSNLKFECQRCSKKQIITDLSIGEIFCASCGFVIDEKIENLGYESGSGDNQKDTRRTGAPITLSRNDFGLSTVISSENTDVHGKSIPFAFSSTVKRIRIQDARSRLAKRSDASFNVAFDFLERLQDKLSVSDSVKETAAHIYRKALERKITSGRSIYSVVAASMYIACRNTHTLRNLSDIATATNIKRTNIAQSYRAIVKQLDLKIPLVNQSDFILKISNNLKISAGTKNLAIEILKKATELDMIAGRDPAGMASASIYFSNVVRHDGFSQIQIANASGITAVTVRNRFHELRKNPNSQR</sequence>
<dbReference type="SUPFAM" id="SSF47954">
    <property type="entry name" value="Cyclin-like"/>
    <property type="match status" value="2"/>
</dbReference>
<feature type="domain" description="TFIIB-type" evidence="7">
    <location>
        <begin position="9"/>
        <end position="42"/>
    </location>
</feature>
<name>I3D270_9ARCH</name>